<evidence type="ECO:0000256" key="1">
    <source>
        <dbReference type="ARBA" id="ARBA00022723"/>
    </source>
</evidence>
<dbReference type="RefSeq" id="WP_305751381.1">
    <property type="nucleotide sequence ID" value="NZ_JAUZEE010000016.1"/>
</dbReference>
<dbReference type="Proteomes" id="UP001235760">
    <property type="component" value="Unassembled WGS sequence"/>
</dbReference>
<evidence type="ECO:0000313" key="6">
    <source>
        <dbReference type="Proteomes" id="UP001235760"/>
    </source>
</evidence>
<dbReference type="InterPro" id="IPR017900">
    <property type="entry name" value="4Fe4S_Fe_S_CS"/>
</dbReference>
<sequence length="87" mass="9186">MPAPNTAPPSTALPVIDPHRCTGCGWCVPTCHVHLLSLVVQGPDGRKTSTLRDPQDCTGCAKCAVRCPFDAIAMVRRVAVRPAAPKP</sequence>
<comment type="caution">
    <text evidence="5">The sequence shown here is derived from an EMBL/GenBank/DDBJ whole genome shotgun (WGS) entry which is preliminary data.</text>
</comment>
<protein>
    <submittedName>
        <fullName evidence="5">4Fe-4S binding protein</fullName>
    </submittedName>
</protein>
<accession>A0ABT9G8P3</accession>
<feature type="domain" description="4Fe-4S ferredoxin-type" evidence="4">
    <location>
        <begin position="48"/>
        <end position="77"/>
    </location>
</feature>
<dbReference type="PROSITE" id="PS51379">
    <property type="entry name" value="4FE4S_FER_2"/>
    <property type="match status" value="2"/>
</dbReference>
<evidence type="ECO:0000256" key="3">
    <source>
        <dbReference type="ARBA" id="ARBA00023014"/>
    </source>
</evidence>
<dbReference type="InterPro" id="IPR017896">
    <property type="entry name" value="4Fe4S_Fe-S-bd"/>
</dbReference>
<dbReference type="Gene3D" id="3.30.70.20">
    <property type="match status" value="2"/>
</dbReference>
<feature type="domain" description="4Fe-4S ferredoxin-type" evidence="4">
    <location>
        <begin position="12"/>
        <end position="41"/>
    </location>
</feature>
<dbReference type="EMBL" id="JAUZEE010000016">
    <property type="protein sequence ID" value="MDP4302842.1"/>
    <property type="molecule type" value="Genomic_DNA"/>
</dbReference>
<name>A0ABT9G8P3_LEPDI</name>
<reference evidence="5 6" key="1">
    <citation type="submission" date="2023-08" db="EMBL/GenBank/DDBJ databases">
        <authorList>
            <person name="Roldan D.M."/>
            <person name="Menes R.J."/>
        </authorList>
    </citation>
    <scope>NUCLEOTIDE SEQUENCE [LARGE SCALE GENOMIC DNA]</scope>
    <source>
        <strain evidence="5 6">CCM 2812</strain>
    </source>
</reference>
<proteinExistence type="predicted"/>
<keyword evidence="2" id="KW-0408">Iron</keyword>
<organism evidence="5 6">
    <name type="scientific">Leptothrix discophora</name>
    <dbReference type="NCBI Taxonomy" id="89"/>
    <lineage>
        <taxon>Bacteria</taxon>
        <taxon>Pseudomonadati</taxon>
        <taxon>Pseudomonadota</taxon>
        <taxon>Betaproteobacteria</taxon>
        <taxon>Burkholderiales</taxon>
        <taxon>Sphaerotilaceae</taxon>
        <taxon>Leptothrix</taxon>
    </lineage>
</organism>
<dbReference type="PROSITE" id="PS00198">
    <property type="entry name" value="4FE4S_FER_1"/>
    <property type="match status" value="1"/>
</dbReference>
<keyword evidence="6" id="KW-1185">Reference proteome</keyword>
<evidence type="ECO:0000313" key="5">
    <source>
        <dbReference type="EMBL" id="MDP4302842.1"/>
    </source>
</evidence>
<dbReference type="SUPFAM" id="SSF54862">
    <property type="entry name" value="4Fe-4S ferredoxins"/>
    <property type="match status" value="1"/>
</dbReference>
<evidence type="ECO:0000259" key="4">
    <source>
        <dbReference type="PROSITE" id="PS51379"/>
    </source>
</evidence>
<evidence type="ECO:0000256" key="2">
    <source>
        <dbReference type="ARBA" id="ARBA00023004"/>
    </source>
</evidence>
<gene>
    <name evidence="5" type="ORF">Q8X39_19560</name>
</gene>
<keyword evidence="1" id="KW-0479">Metal-binding</keyword>
<keyword evidence="3" id="KW-0411">Iron-sulfur</keyword>
<dbReference type="Pfam" id="PF12838">
    <property type="entry name" value="Fer4_7"/>
    <property type="match status" value="1"/>
</dbReference>